<keyword evidence="3" id="KW-0175">Coiled coil</keyword>
<dbReference type="GO" id="GO:0000149">
    <property type="term" value="F:SNARE binding"/>
    <property type="evidence" value="ECO:0007669"/>
    <property type="project" value="TreeGrafter"/>
</dbReference>
<evidence type="ECO:0000256" key="4">
    <source>
        <dbReference type="SAM" id="MobiDB-lite"/>
    </source>
</evidence>
<evidence type="ECO:0000313" key="6">
    <source>
        <dbReference type="Proteomes" id="UP001305414"/>
    </source>
</evidence>
<dbReference type="GO" id="GO:0035493">
    <property type="term" value="P:SNARE complex assembly"/>
    <property type="evidence" value="ECO:0007669"/>
    <property type="project" value="TreeGrafter"/>
</dbReference>
<dbReference type="GO" id="GO:0032991">
    <property type="term" value="C:protein-containing complex"/>
    <property type="evidence" value="ECO:0007669"/>
    <property type="project" value="UniProtKB-ARBA"/>
</dbReference>
<dbReference type="EMBL" id="JAWHQM010000020">
    <property type="protein sequence ID" value="KAK5631656.1"/>
    <property type="molecule type" value="Genomic_DNA"/>
</dbReference>
<dbReference type="Proteomes" id="UP001305414">
    <property type="component" value="Unassembled WGS sequence"/>
</dbReference>
<proteinExistence type="inferred from homology"/>
<dbReference type="PANTHER" id="PTHR15157">
    <property type="entry name" value="UV RADIATION RESISTANCE-ASSOCIATED GENE PROTEIN"/>
    <property type="match status" value="1"/>
</dbReference>
<dbReference type="AlphaFoldDB" id="A0AAN7ZAD4"/>
<comment type="caution">
    <text evidence="5">The sequence shown here is derived from an EMBL/GenBank/DDBJ whole genome shotgun (WGS) entry which is preliminary data.</text>
</comment>
<dbReference type="GO" id="GO:0005768">
    <property type="term" value="C:endosome"/>
    <property type="evidence" value="ECO:0007669"/>
    <property type="project" value="TreeGrafter"/>
</dbReference>
<name>A0AAN7ZAD4_9PEZI</name>
<dbReference type="PANTHER" id="PTHR15157:SF13">
    <property type="entry name" value="AUTOPHAGY-RELATED PROTEIN 14"/>
    <property type="match status" value="1"/>
</dbReference>
<evidence type="ECO:0000256" key="2">
    <source>
        <dbReference type="ARBA" id="ARBA00013807"/>
    </source>
</evidence>
<feature type="compositionally biased region" description="Polar residues" evidence="4">
    <location>
        <begin position="495"/>
        <end position="508"/>
    </location>
</feature>
<evidence type="ECO:0000256" key="1">
    <source>
        <dbReference type="ARBA" id="ARBA00009574"/>
    </source>
</evidence>
<feature type="compositionally biased region" description="Acidic residues" evidence="4">
    <location>
        <begin position="455"/>
        <end position="468"/>
    </location>
</feature>
<accession>A0AAN7ZAD4</accession>
<feature type="region of interest" description="Disordered" evidence="4">
    <location>
        <begin position="455"/>
        <end position="482"/>
    </location>
</feature>
<dbReference type="Pfam" id="PF10186">
    <property type="entry name" value="ATG14"/>
    <property type="match status" value="1"/>
</dbReference>
<evidence type="ECO:0000256" key="3">
    <source>
        <dbReference type="ARBA" id="ARBA00023054"/>
    </source>
</evidence>
<organism evidence="5 6">
    <name type="scientific">Xylaria bambusicola</name>
    <dbReference type="NCBI Taxonomy" id="326684"/>
    <lineage>
        <taxon>Eukaryota</taxon>
        <taxon>Fungi</taxon>
        <taxon>Dikarya</taxon>
        <taxon>Ascomycota</taxon>
        <taxon>Pezizomycotina</taxon>
        <taxon>Sordariomycetes</taxon>
        <taxon>Xylariomycetidae</taxon>
        <taxon>Xylariales</taxon>
        <taxon>Xylariaceae</taxon>
        <taxon>Xylaria</taxon>
    </lineage>
</organism>
<reference evidence="5 6" key="1">
    <citation type="submission" date="2023-10" db="EMBL/GenBank/DDBJ databases">
        <title>Draft genome sequence of Xylaria bambusicola isolate GMP-LS, the root and basal stem rot pathogen of sugarcane in Indonesia.</title>
        <authorList>
            <person name="Selvaraj P."/>
            <person name="Muralishankar V."/>
            <person name="Muruganantham S."/>
            <person name="Sp S."/>
            <person name="Haryani S."/>
            <person name="Lau K.J.X."/>
            <person name="Naqvi N.I."/>
        </authorList>
    </citation>
    <scope>NUCLEOTIDE SEQUENCE [LARGE SCALE GENOMIC DNA]</scope>
    <source>
        <strain evidence="5">GMP-LS</strain>
    </source>
</reference>
<dbReference type="GO" id="GO:0000323">
    <property type="term" value="C:lytic vacuole"/>
    <property type="evidence" value="ECO:0007669"/>
    <property type="project" value="TreeGrafter"/>
</dbReference>
<sequence>MNCDICERAHHPKRLPFLCVVDARNELYEGRIANAKILMETEAIESKVNKFLSENDVSSASSTPHRPSRAYIENCASEEYKIRERTERIIASADKLRNEVTAAKKEIEDRRAVIVQRKSDISVASQAVKARRTREIDETRKAIKMKKYTWDREYEAMTQYKAALCMEVAKLYRLQRVRRGNPVRFEYKIGGIDIIDLQNMNSRASSSNPYPRKANSIEGVQPELISASLSYITHLLFLAAHYLSIRLPAEITLPHNDYPRPTIFSLSSSYQHDEVAFPGSSPIPTDTRDRQFTNIPFPRPLFIDKPLTTLSKEDPATYNAFIEAVCLLAYDIVWLCRTQGVPVGDINNHFDSFASIGRNMYNLLINSSLQRNPQQIADDVGNSIVANEGNGPAELGKGAPRMGLYSHGSGHTFLGSAAGNDLMRNLKLPNPIKLTDKLKSKLNHENPIPEWEVLDDDAWAPDDGDDDGVFVGGTRPNPRYNDRARYGFESYMSVNTVKSGGNSDTQTAVGPGPNDKGREKGERNTNGWTKVKPR</sequence>
<protein>
    <recommendedName>
        <fullName evidence="2">Autophagy-related protein 14</fullName>
    </recommendedName>
</protein>
<dbReference type="InterPro" id="IPR018791">
    <property type="entry name" value="UV_resistance/autophagy_Atg14"/>
</dbReference>
<keyword evidence="6" id="KW-1185">Reference proteome</keyword>
<comment type="similarity">
    <text evidence="1">Belongs to the ATG14 family.</text>
</comment>
<gene>
    <name evidence="5" type="ORF">RRF57_007370</name>
</gene>
<feature type="region of interest" description="Disordered" evidence="4">
    <location>
        <begin position="495"/>
        <end position="534"/>
    </location>
</feature>
<evidence type="ECO:0000313" key="5">
    <source>
        <dbReference type="EMBL" id="KAK5631656.1"/>
    </source>
</evidence>